<proteinExistence type="predicted"/>
<dbReference type="EMBL" id="VSRR010075207">
    <property type="protein sequence ID" value="MPC87664.1"/>
    <property type="molecule type" value="Genomic_DNA"/>
</dbReference>
<evidence type="ECO:0000313" key="2">
    <source>
        <dbReference type="Proteomes" id="UP000324222"/>
    </source>
</evidence>
<sequence>MLPLPTLPPFPPLATSTYPPSPPSVTYFPPINTLLQNTHP</sequence>
<evidence type="ECO:0000313" key="1">
    <source>
        <dbReference type="EMBL" id="MPC87664.1"/>
    </source>
</evidence>
<organism evidence="1 2">
    <name type="scientific">Portunus trituberculatus</name>
    <name type="common">Swimming crab</name>
    <name type="synonym">Neptunus trituberculatus</name>
    <dbReference type="NCBI Taxonomy" id="210409"/>
    <lineage>
        <taxon>Eukaryota</taxon>
        <taxon>Metazoa</taxon>
        <taxon>Ecdysozoa</taxon>
        <taxon>Arthropoda</taxon>
        <taxon>Crustacea</taxon>
        <taxon>Multicrustacea</taxon>
        <taxon>Malacostraca</taxon>
        <taxon>Eumalacostraca</taxon>
        <taxon>Eucarida</taxon>
        <taxon>Decapoda</taxon>
        <taxon>Pleocyemata</taxon>
        <taxon>Brachyura</taxon>
        <taxon>Eubrachyura</taxon>
        <taxon>Portunoidea</taxon>
        <taxon>Portunidae</taxon>
        <taxon>Portuninae</taxon>
        <taxon>Portunus</taxon>
    </lineage>
</organism>
<dbReference type="AlphaFoldDB" id="A0A5B7J571"/>
<accession>A0A5B7J571</accession>
<name>A0A5B7J571_PORTR</name>
<comment type="caution">
    <text evidence="1">The sequence shown here is derived from an EMBL/GenBank/DDBJ whole genome shotgun (WGS) entry which is preliminary data.</text>
</comment>
<keyword evidence="2" id="KW-1185">Reference proteome</keyword>
<dbReference type="Proteomes" id="UP000324222">
    <property type="component" value="Unassembled WGS sequence"/>
</dbReference>
<reference evidence="1 2" key="1">
    <citation type="submission" date="2019-05" db="EMBL/GenBank/DDBJ databases">
        <title>Another draft genome of Portunus trituberculatus and its Hox gene families provides insights of decapod evolution.</title>
        <authorList>
            <person name="Jeong J.-H."/>
            <person name="Song I."/>
            <person name="Kim S."/>
            <person name="Choi T."/>
            <person name="Kim D."/>
            <person name="Ryu S."/>
            <person name="Kim W."/>
        </authorList>
    </citation>
    <scope>NUCLEOTIDE SEQUENCE [LARGE SCALE GENOMIC DNA]</scope>
    <source>
        <tissue evidence="1">Muscle</tissue>
    </source>
</reference>
<protein>
    <submittedName>
        <fullName evidence="1">Uncharacterized protein</fullName>
    </submittedName>
</protein>
<gene>
    <name evidence="1" type="ORF">E2C01_082536</name>
</gene>